<accession>A0A7V4XUU6</accession>
<dbReference type="PROSITE" id="PS50879">
    <property type="entry name" value="RNASE_H_1"/>
    <property type="match status" value="1"/>
</dbReference>
<evidence type="ECO:0000313" key="3">
    <source>
        <dbReference type="EMBL" id="HGY95588.1"/>
    </source>
</evidence>
<dbReference type="PANTHER" id="PTHR48475:SF1">
    <property type="entry name" value="RNASE H TYPE-1 DOMAIN-CONTAINING PROTEIN"/>
    <property type="match status" value="1"/>
</dbReference>
<dbReference type="Pfam" id="PF13456">
    <property type="entry name" value="RVT_3"/>
    <property type="match status" value="1"/>
</dbReference>
<dbReference type="PANTHER" id="PTHR48475">
    <property type="entry name" value="RIBONUCLEASE H"/>
    <property type="match status" value="1"/>
</dbReference>
<evidence type="ECO:0000259" key="2">
    <source>
        <dbReference type="PROSITE" id="PS50879"/>
    </source>
</evidence>
<dbReference type="InterPro" id="IPR012337">
    <property type="entry name" value="RNaseH-like_sf"/>
</dbReference>
<dbReference type="InterPro" id="IPR036397">
    <property type="entry name" value="RNaseH_sf"/>
</dbReference>
<dbReference type="EMBL" id="DTKL01000080">
    <property type="protein sequence ID" value="HGY95588.1"/>
    <property type="molecule type" value="Genomic_DNA"/>
</dbReference>
<evidence type="ECO:0000256" key="1">
    <source>
        <dbReference type="SAM" id="MobiDB-lite"/>
    </source>
</evidence>
<feature type="compositionally biased region" description="Low complexity" evidence="1">
    <location>
        <begin position="152"/>
        <end position="162"/>
    </location>
</feature>
<dbReference type="GO" id="GO:0004523">
    <property type="term" value="F:RNA-DNA hybrid ribonuclease activity"/>
    <property type="evidence" value="ECO:0007669"/>
    <property type="project" value="InterPro"/>
</dbReference>
<dbReference type="SUPFAM" id="SSF53098">
    <property type="entry name" value="Ribonuclease H-like"/>
    <property type="match status" value="1"/>
</dbReference>
<dbReference type="GO" id="GO:0003676">
    <property type="term" value="F:nucleic acid binding"/>
    <property type="evidence" value="ECO:0007669"/>
    <property type="project" value="InterPro"/>
</dbReference>
<name>A0A7V4XUU6_9BACT</name>
<comment type="caution">
    <text evidence="3">The sequence shown here is derived from an EMBL/GenBank/DDBJ whole genome shotgun (WGS) entry which is preliminary data.</text>
</comment>
<gene>
    <name evidence="3" type="ORF">ENW50_13025</name>
</gene>
<dbReference type="CDD" id="cd09279">
    <property type="entry name" value="RNase_HI_like"/>
    <property type="match status" value="1"/>
</dbReference>
<dbReference type="Gene3D" id="3.30.420.10">
    <property type="entry name" value="Ribonuclease H-like superfamily/Ribonuclease H"/>
    <property type="match status" value="1"/>
</dbReference>
<reference evidence="3" key="1">
    <citation type="journal article" date="2020" name="mSystems">
        <title>Genome- and Community-Level Interaction Insights into Carbon Utilization and Element Cycling Functions of Hydrothermarchaeota in Hydrothermal Sediment.</title>
        <authorList>
            <person name="Zhou Z."/>
            <person name="Liu Y."/>
            <person name="Xu W."/>
            <person name="Pan J."/>
            <person name="Luo Z.H."/>
            <person name="Li M."/>
        </authorList>
    </citation>
    <scope>NUCLEOTIDE SEQUENCE [LARGE SCALE GENOMIC DNA]</scope>
    <source>
        <strain evidence="3">SpSt-855</strain>
    </source>
</reference>
<protein>
    <submittedName>
        <fullName evidence="3">Ribonuclease HI family protein</fullName>
    </submittedName>
</protein>
<feature type="domain" description="RNase H type-1" evidence="2">
    <location>
        <begin position="12"/>
        <end position="143"/>
    </location>
</feature>
<proteinExistence type="predicted"/>
<organism evidence="3">
    <name type="scientific">Acidobacterium capsulatum</name>
    <dbReference type="NCBI Taxonomy" id="33075"/>
    <lineage>
        <taxon>Bacteria</taxon>
        <taxon>Pseudomonadati</taxon>
        <taxon>Acidobacteriota</taxon>
        <taxon>Terriglobia</taxon>
        <taxon>Terriglobales</taxon>
        <taxon>Acidobacteriaceae</taxon>
        <taxon>Acidobacterium</taxon>
    </lineage>
</organism>
<sequence length="221" mass="24003">MAAQKHSGPVPCGPWITAYCDGGSRGNPGPAGYGVYLEDEQGQKVDELYEFLGVKTNNVAEYSGLLAALEFALEEGHPCLRVVADSELMVKQMQGKYRVNSPDLRPLYEEAKRRVARLDGFRIEHVLRNKNKHADRLANLAMDEGTRKTVSRPRPATADAASPAPPPAATGSLFAQPPVSRPAPPATPERPIVGFVKGGVVHLVEGELPEGTFVKIIRDRR</sequence>
<dbReference type="AlphaFoldDB" id="A0A7V4XUU6"/>
<feature type="region of interest" description="Disordered" evidence="1">
    <location>
        <begin position="143"/>
        <end position="186"/>
    </location>
</feature>
<dbReference type="InterPro" id="IPR002156">
    <property type="entry name" value="RNaseH_domain"/>
</dbReference>